<evidence type="ECO:0000313" key="4">
    <source>
        <dbReference type="Proteomes" id="UP000008281"/>
    </source>
</evidence>
<dbReference type="AlphaFoldDB" id="E3N989"/>
<dbReference type="OMA" id="AICIELE"/>
<dbReference type="KEGG" id="crq:GCK72_016006"/>
<feature type="compositionally biased region" description="Acidic residues" evidence="2">
    <location>
        <begin position="405"/>
        <end position="421"/>
    </location>
</feature>
<reference evidence="3" key="1">
    <citation type="submission" date="2007-07" db="EMBL/GenBank/DDBJ databases">
        <title>PCAP assembly of the Caenorhabditis remanei genome.</title>
        <authorList>
            <consortium name="The Caenorhabditis remanei Sequencing Consortium"/>
            <person name="Wilson R.K."/>
        </authorList>
    </citation>
    <scope>NUCLEOTIDE SEQUENCE [LARGE SCALE GENOMIC DNA]</scope>
    <source>
        <strain evidence="3">PB4641</strain>
    </source>
</reference>
<evidence type="ECO:0000313" key="3">
    <source>
        <dbReference type="EMBL" id="EFO90192.1"/>
    </source>
</evidence>
<dbReference type="Proteomes" id="UP000008281">
    <property type="component" value="Unassembled WGS sequence"/>
</dbReference>
<accession>E3N989</accession>
<dbReference type="GeneID" id="9806470"/>
<sequence>MEKLSESCTAFEKFKDALKQGGDKKTKEMQQYTKTYSAHDDLELQLRSAISRLQLAEHYKKSQEITHKIKEDGFRETIAERDQTIEYLMNQLAQKGCKTCKNSEKSEKKLSFFARSKSTEAQIQSAKTDNYIKSLESEVQNLKKSVKENEEYYENSVSNYAKQIHETVKYMHELRLDYEAKDHMLWKTLEEQKKKIEVMEAEHQKALNVIGKQELQLEDLRKIRDAVEDAEKLQNSQKDSEYLSFDVALLTRQLEEARQDNRTAQKEIIELSAKLLNKENDLETAQKKIDELSDKLLVKEADVEDLQQEIENLLEDIQEHKAQEEFLNESIQRMEAEHAEAMQELQVIIDKQDDDLEKYRMEEEKEANAVERYFAGLKIDEEGEEEEGERRESVDSDGWKKLDESDGSDVEEEQEGEVEAN</sequence>
<feature type="coiled-coil region" evidence="1">
    <location>
        <begin position="189"/>
        <end position="362"/>
    </location>
</feature>
<dbReference type="CTD" id="9806470"/>
<dbReference type="HOGENOM" id="CLU_652552_0_0_1"/>
<keyword evidence="4" id="KW-1185">Reference proteome</keyword>
<feature type="region of interest" description="Disordered" evidence="2">
    <location>
        <begin position="377"/>
        <end position="421"/>
    </location>
</feature>
<feature type="compositionally biased region" description="Basic and acidic residues" evidence="2">
    <location>
        <begin position="388"/>
        <end position="404"/>
    </location>
</feature>
<dbReference type="STRING" id="31234.E3N989"/>
<organism evidence="4">
    <name type="scientific">Caenorhabditis remanei</name>
    <name type="common">Caenorhabditis vulgaris</name>
    <dbReference type="NCBI Taxonomy" id="31234"/>
    <lineage>
        <taxon>Eukaryota</taxon>
        <taxon>Metazoa</taxon>
        <taxon>Ecdysozoa</taxon>
        <taxon>Nematoda</taxon>
        <taxon>Chromadorea</taxon>
        <taxon>Rhabditida</taxon>
        <taxon>Rhabditina</taxon>
        <taxon>Rhabditomorpha</taxon>
        <taxon>Rhabditoidea</taxon>
        <taxon>Rhabditidae</taxon>
        <taxon>Peloderinae</taxon>
        <taxon>Caenorhabditis</taxon>
    </lineage>
</organism>
<evidence type="ECO:0000256" key="2">
    <source>
        <dbReference type="SAM" id="MobiDB-lite"/>
    </source>
</evidence>
<name>E3N989_CAERE</name>
<dbReference type="RefSeq" id="XP_003095050.2">
    <property type="nucleotide sequence ID" value="XM_003095002.2"/>
</dbReference>
<protein>
    <submittedName>
        <fullName evidence="3">Uncharacterized protein</fullName>
    </submittedName>
</protein>
<dbReference type="EMBL" id="DS268563">
    <property type="protein sequence ID" value="EFO90192.1"/>
    <property type="molecule type" value="Genomic_DNA"/>
</dbReference>
<proteinExistence type="predicted"/>
<evidence type="ECO:0000256" key="1">
    <source>
        <dbReference type="SAM" id="Coils"/>
    </source>
</evidence>
<keyword evidence="1" id="KW-0175">Coiled coil</keyword>
<gene>
    <name evidence="3" type="ORF">CRE_24188</name>
</gene>